<dbReference type="InterPro" id="IPR000160">
    <property type="entry name" value="GGDEF_dom"/>
</dbReference>
<gene>
    <name evidence="3" type="ORF">P0Y55_09665</name>
</gene>
<dbReference type="Pfam" id="PF00990">
    <property type="entry name" value="GGDEF"/>
    <property type="match status" value="1"/>
</dbReference>
<dbReference type="Pfam" id="PF13185">
    <property type="entry name" value="GAF_2"/>
    <property type="match status" value="1"/>
</dbReference>
<name>A0AA95ETA7_9BACL</name>
<dbReference type="SMART" id="SM00065">
    <property type="entry name" value="GAF"/>
    <property type="match status" value="1"/>
</dbReference>
<dbReference type="InterPro" id="IPR029787">
    <property type="entry name" value="Nucleotide_cyclase"/>
</dbReference>
<dbReference type="EC" id="2.7.7.65" evidence="3"/>
<dbReference type="PANTHER" id="PTHR45138:SF9">
    <property type="entry name" value="DIGUANYLATE CYCLASE DGCM-RELATED"/>
    <property type="match status" value="1"/>
</dbReference>
<dbReference type="Proteomes" id="UP001178662">
    <property type="component" value="Chromosome"/>
</dbReference>
<evidence type="ECO:0000259" key="1">
    <source>
        <dbReference type="SMART" id="SM00065"/>
    </source>
</evidence>
<dbReference type="GO" id="GO:0052621">
    <property type="term" value="F:diguanylate cyclase activity"/>
    <property type="evidence" value="ECO:0007669"/>
    <property type="project" value="UniProtKB-EC"/>
</dbReference>
<dbReference type="FunFam" id="3.30.70.270:FF:000001">
    <property type="entry name" value="Diguanylate cyclase domain protein"/>
    <property type="match status" value="1"/>
</dbReference>
<dbReference type="EMBL" id="CP119317">
    <property type="protein sequence ID" value="WEK52874.1"/>
    <property type="molecule type" value="Genomic_DNA"/>
</dbReference>
<dbReference type="GO" id="GO:0043709">
    <property type="term" value="P:cell adhesion involved in single-species biofilm formation"/>
    <property type="evidence" value="ECO:0007669"/>
    <property type="project" value="TreeGrafter"/>
</dbReference>
<dbReference type="PANTHER" id="PTHR45138">
    <property type="entry name" value="REGULATORY COMPONENTS OF SENSORY TRANSDUCTION SYSTEM"/>
    <property type="match status" value="1"/>
</dbReference>
<feature type="domain" description="GGDEF" evidence="2">
    <location>
        <begin position="490"/>
        <end position="654"/>
    </location>
</feature>
<accession>A0AA95ETA7</accession>
<keyword evidence="3" id="KW-0548">Nucleotidyltransferase</keyword>
<dbReference type="InterPro" id="IPR043128">
    <property type="entry name" value="Rev_trsase/Diguanyl_cyclase"/>
</dbReference>
<dbReference type="Gene3D" id="3.30.70.270">
    <property type="match status" value="1"/>
</dbReference>
<dbReference type="InterPro" id="IPR029016">
    <property type="entry name" value="GAF-like_dom_sf"/>
</dbReference>
<reference evidence="3" key="1">
    <citation type="submission" date="2023-03" db="EMBL/GenBank/DDBJ databases">
        <title>Andean soil-derived lignocellulolytic bacterial consortium as a source of novel taxa and putative plastic-active enzymes.</title>
        <authorList>
            <person name="Diaz-Garcia L."/>
            <person name="Chuvochina M."/>
            <person name="Feuerriegel G."/>
            <person name="Bunk B."/>
            <person name="Sproer C."/>
            <person name="Streit W.R."/>
            <person name="Rodriguez L.M."/>
            <person name="Overmann J."/>
            <person name="Jimenez D.J."/>
        </authorList>
    </citation>
    <scope>NUCLEOTIDE SEQUENCE</scope>
    <source>
        <strain evidence="3">MAG 2441</strain>
    </source>
</reference>
<dbReference type="SMART" id="SM00267">
    <property type="entry name" value="GGDEF"/>
    <property type="match status" value="1"/>
</dbReference>
<dbReference type="GO" id="GO:1902201">
    <property type="term" value="P:negative regulation of bacterial-type flagellum-dependent cell motility"/>
    <property type="evidence" value="ECO:0007669"/>
    <property type="project" value="TreeGrafter"/>
</dbReference>
<dbReference type="SUPFAM" id="SSF55073">
    <property type="entry name" value="Nucleotide cyclase"/>
    <property type="match status" value="1"/>
</dbReference>
<dbReference type="NCBIfam" id="TIGR00254">
    <property type="entry name" value="GGDEF"/>
    <property type="match status" value="1"/>
</dbReference>
<evidence type="ECO:0000313" key="4">
    <source>
        <dbReference type="Proteomes" id="UP001178662"/>
    </source>
</evidence>
<sequence>MVIRRNADFSVVELDSPTRTRQELPGWLHKQDLYEADLPYIHGLLASSFSDWLEEVDGYPWISSIVLLHPDGSSLACSGEKELREHPFSRGISLLGHTAASAALETCRPTLMRGEEHSSSSLYGFDTLAVPIFTRTSGIPCALLTCIFPVATAQAADLKLLQAAALHYRSCIYRQFENLFVGGLLRDQSLTQKEEKRRNILFDVMRRLNDHIDVEDVLTEVLNSLEQLYPICKTDLFLSQDYNSSNEKVKPLAFHMSNMDLCKAAFVEGQIREERDTGRHQLALPLQGKQGVYGVLRLDLPDHGFDESDISFLSMLATATGAAFEKAKLHEQANVLIGELRLINELTQRLNRSLKLTDTMQFASTELINIFQSDSCCILQYDMTAQQFVVITSNVPEMVGQIFSRDYGFCGVMWTTKEPIILSDYIASSPVGSHLMDITDSRSLLAAPLLLNGDVIGAVMISKRTANHFSYDNYKLLQVLSAHLGLALSNATLHAEVRRMVITDNLTGLYARHYLNERIGRKQSKDTSGSLIVVDLDHFKRINDTYGHQVGDDILTQVSHIIRTSIRDTDIPARWGGEELAIYLPLLSIDQTRRVAERIRTRVESETNPKVTVSCGISEWHSTDDRVSVESLFYKADMALYDAKHRGRNCIVIG</sequence>
<dbReference type="InterPro" id="IPR050469">
    <property type="entry name" value="Diguanylate_Cyclase"/>
</dbReference>
<evidence type="ECO:0000313" key="3">
    <source>
        <dbReference type="EMBL" id="WEK52874.1"/>
    </source>
</evidence>
<dbReference type="AlphaFoldDB" id="A0AA95ETA7"/>
<dbReference type="SUPFAM" id="SSF55781">
    <property type="entry name" value="GAF domain-like"/>
    <property type="match status" value="2"/>
</dbReference>
<dbReference type="Gene3D" id="3.30.450.40">
    <property type="match status" value="3"/>
</dbReference>
<keyword evidence="4" id="KW-1185">Reference proteome</keyword>
<dbReference type="InterPro" id="IPR003018">
    <property type="entry name" value="GAF"/>
</dbReference>
<keyword evidence="3" id="KW-0808">Transferase</keyword>
<protein>
    <submittedName>
        <fullName evidence="3">Diguanylate cyclase</fullName>
        <ecNumber evidence="3">2.7.7.65</ecNumber>
    </submittedName>
</protein>
<dbReference type="GO" id="GO:0005886">
    <property type="term" value="C:plasma membrane"/>
    <property type="evidence" value="ECO:0007669"/>
    <property type="project" value="TreeGrafter"/>
</dbReference>
<proteinExistence type="predicted"/>
<dbReference type="CDD" id="cd01949">
    <property type="entry name" value="GGDEF"/>
    <property type="match status" value="1"/>
</dbReference>
<feature type="domain" description="GAF" evidence="1">
    <location>
        <begin position="355"/>
        <end position="498"/>
    </location>
</feature>
<evidence type="ECO:0000259" key="2">
    <source>
        <dbReference type="SMART" id="SM00267"/>
    </source>
</evidence>
<organism evidence="3 4">
    <name type="scientific">Candidatus Cohnella colombiensis</name>
    <dbReference type="NCBI Taxonomy" id="3121368"/>
    <lineage>
        <taxon>Bacteria</taxon>
        <taxon>Bacillati</taxon>
        <taxon>Bacillota</taxon>
        <taxon>Bacilli</taxon>
        <taxon>Bacillales</taxon>
        <taxon>Paenibacillaceae</taxon>
        <taxon>Cohnella</taxon>
    </lineage>
</organism>